<dbReference type="RefSeq" id="WP_241884519.1">
    <property type="nucleotide sequence ID" value="NZ_LAKJ01000013.1"/>
</dbReference>
<keyword evidence="2" id="KW-0808">Transferase</keyword>
<evidence type="ECO:0000259" key="1">
    <source>
        <dbReference type="PROSITE" id="PS50926"/>
    </source>
</evidence>
<evidence type="ECO:0000313" key="3">
    <source>
        <dbReference type="Proteomes" id="UP000034455"/>
    </source>
</evidence>
<dbReference type="Proteomes" id="UP000034455">
    <property type="component" value="Unassembled WGS sequence"/>
</dbReference>
<organism evidence="2 3">
    <name type="scientific">Staphylococcus cohnii subsp. cohnii</name>
    <dbReference type="NCBI Taxonomy" id="74704"/>
    <lineage>
        <taxon>Bacteria</taxon>
        <taxon>Bacillati</taxon>
        <taxon>Bacillota</taxon>
        <taxon>Bacilli</taxon>
        <taxon>Bacillales</taxon>
        <taxon>Staphylococcaceae</taxon>
        <taxon>Staphylococcus</taxon>
        <taxon>Staphylococcus cohnii species complex</taxon>
    </lineage>
</organism>
<dbReference type="PATRIC" id="fig|74704.6.peg.660"/>
<dbReference type="PROSITE" id="PS50926">
    <property type="entry name" value="TRAM"/>
    <property type="match status" value="1"/>
</dbReference>
<comment type="caution">
    <text evidence="2">The sequence shown here is derived from an EMBL/GenBank/DDBJ whole genome shotgun (WGS) entry which is preliminary data.</text>
</comment>
<proteinExistence type="predicted"/>
<name>A0A0M2NYL1_STACC</name>
<sequence>MDDQVDENIKNERVHRLIHLSDQLAKTYASKFDQEVLEVIPEEVGSEPGTLIGFADNYMKVQFAGDESLIGELVKVKITQPDYPINQGELLRVVHHATNTTEHSVTV</sequence>
<dbReference type="AlphaFoldDB" id="A0A0M2NYL1"/>
<dbReference type="EMBL" id="LAKJ01000013">
    <property type="protein sequence ID" value="KKI63599.1"/>
    <property type="molecule type" value="Genomic_DNA"/>
</dbReference>
<protein>
    <submittedName>
        <fullName evidence="2">tRNA-t(6)A37 methylthiotransferase</fullName>
    </submittedName>
</protein>
<accession>A0A0M2NYL1</accession>
<feature type="domain" description="TRAM" evidence="1">
    <location>
        <begin position="26"/>
        <end position="92"/>
    </location>
</feature>
<dbReference type="InterPro" id="IPR002792">
    <property type="entry name" value="TRAM_dom"/>
</dbReference>
<dbReference type="Pfam" id="PF01938">
    <property type="entry name" value="TRAM"/>
    <property type="match status" value="1"/>
</dbReference>
<reference evidence="2 3" key="1">
    <citation type="submission" date="2015-03" db="EMBL/GenBank/DDBJ databases">
        <title>Genome Assembly of Staphylococcus cohnii subsp. cohnii strain G22B2.</title>
        <authorList>
            <person name="Nair G."/>
            <person name="Kaur G."/>
            <person name="Khatri I."/>
            <person name="Singh N.K."/>
            <person name="Sathyabama S."/>
            <person name="Maurya S.K."/>
            <person name="Subramanian S."/>
            <person name="Agrewala J.N."/>
            <person name="Mayilraj S."/>
        </authorList>
    </citation>
    <scope>NUCLEOTIDE SEQUENCE [LARGE SCALE GENOMIC DNA]</scope>
    <source>
        <strain evidence="2 3">G22B2</strain>
    </source>
</reference>
<dbReference type="GO" id="GO:0016740">
    <property type="term" value="F:transferase activity"/>
    <property type="evidence" value="ECO:0007669"/>
    <property type="project" value="UniProtKB-KW"/>
</dbReference>
<evidence type="ECO:0000313" key="2">
    <source>
        <dbReference type="EMBL" id="KKI63599.1"/>
    </source>
</evidence>
<gene>
    <name evidence="2" type="ORF">UF66_0646</name>
</gene>